<gene>
    <name evidence="4" type="ORF">QOZ93_001022</name>
</gene>
<dbReference type="Proteomes" id="UP001224418">
    <property type="component" value="Unassembled WGS sequence"/>
</dbReference>
<keyword evidence="2" id="KW-0378">Hydrolase</keyword>
<dbReference type="GO" id="GO:0008233">
    <property type="term" value="F:peptidase activity"/>
    <property type="evidence" value="ECO:0007669"/>
    <property type="project" value="UniProtKB-KW"/>
</dbReference>
<sequence length="796" mass="90849">MNKEISIENIKLNLNLPDFKTTEDIIPFKGIIGQETAKKFIEMGLEINKKEYNIYISGHRGTGKTTYILEKIENYAKTLSTPNDWCYAYNFKDENNPVALSLPPNKGTEFKKDITNLLKFIIEEAPIHFTSNTYEKKRNTIINKYEEQIIGLNDELNALALEKNLIIEEDSSEGIVFIPMLNDKEMDSEEYNKLPQAKKDLINKNASDLRLVSIEILKETKILEKKMDEELCKLENKIANKLLTKKIKLLLDKYNFSEKINNYIINLKEDLISNINYFLGDIDSNLNNKEKNLKNTKLFEGFLDDPIYRRYSINVIVSNKENSGAPVIFQDSSEYYDLFGQIDYENSMGNLITDFTHIRSGNIHKANGGFLILNANDFITNMDIYENLKRCLKTKEITIENVKNSIELLPIASLKPESIPINLKIILIGSDLIYSLLLAHDPDFQRFFKVKAEFDSNIKLNEKNLNEVIGYMTNYINNKKFLHIEKAGIKEILLYSCRLSENKFYFSSSIGKLLDIIDISNYLAKKENCTYIKKVHVLRALHDEQEMHSLIKYKILEMYKKNQYLIDINGSKIGQINGLSVCDFGDISLGMVHKITVTTYAGRKGIVNIERESKMSGNIHNKSVMILSGFIGNLLGQETYLSFNASIVFEQLYSGIEGDSASCAELVALLSSLADIPIKQNLAITGSINQYGQIQPIGGVNEKIEGFFDTCNLFGLNGMQGVIIPKGNLENLVLKNEVLDAIEKNLFHIYSIENIEDCLKLLYELKLDASDNTLNTVKNKILLKLKDFNRLLKNDI</sequence>
<dbReference type="InterPro" id="IPR046843">
    <property type="entry name" value="LonB_AAA-LID"/>
</dbReference>
<dbReference type="Pfam" id="PF13654">
    <property type="entry name" value="AAA_32"/>
    <property type="match status" value="1"/>
</dbReference>
<evidence type="ECO:0000313" key="5">
    <source>
        <dbReference type="Proteomes" id="UP001224418"/>
    </source>
</evidence>
<dbReference type="InterPro" id="IPR027417">
    <property type="entry name" value="P-loop_NTPase"/>
</dbReference>
<dbReference type="EMBL" id="JAUSWN010000007">
    <property type="protein sequence ID" value="MDQ0479281.1"/>
    <property type="molecule type" value="Genomic_DNA"/>
</dbReference>
<evidence type="ECO:0000259" key="3">
    <source>
        <dbReference type="PROSITE" id="PS51786"/>
    </source>
</evidence>
<comment type="catalytic activity">
    <reaction evidence="2">
        <text>Hydrolysis of proteins in presence of ATP.</text>
        <dbReference type="EC" id="3.4.21.53"/>
    </reaction>
</comment>
<keyword evidence="5" id="KW-1185">Reference proteome</keyword>
<dbReference type="Pfam" id="PF20437">
    <property type="entry name" value="LonC_helical"/>
    <property type="match status" value="1"/>
</dbReference>
<dbReference type="Pfam" id="PF20436">
    <property type="entry name" value="LonB_AAA-LID"/>
    <property type="match status" value="1"/>
</dbReference>
<dbReference type="InterPro" id="IPR027065">
    <property type="entry name" value="Lon_Prtase"/>
</dbReference>
<keyword evidence="1 2" id="KW-0645">Protease</keyword>
<accession>A0ABU0JQA5</accession>
<evidence type="ECO:0000256" key="2">
    <source>
        <dbReference type="PROSITE-ProRule" id="PRU01122"/>
    </source>
</evidence>
<dbReference type="Pfam" id="PF05362">
    <property type="entry name" value="Lon_C"/>
    <property type="match status" value="1"/>
</dbReference>
<evidence type="ECO:0000313" key="4">
    <source>
        <dbReference type="EMBL" id="MDQ0479281.1"/>
    </source>
</evidence>
<dbReference type="EC" id="3.4.21.53" evidence="2"/>
<dbReference type="PROSITE" id="PS51786">
    <property type="entry name" value="LON_PROTEOLYTIC"/>
    <property type="match status" value="1"/>
</dbReference>
<dbReference type="Gene3D" id="3.40.50.300">
    <property type="entry name" value="P-loop containing nucleotide triphosphate hydrolases"/>
    <property type="match status" value="2"/>
</dbReference>
<evidence type="ECO:0000256" key="1">
    <source>
        <dbReference type="ARBA" id="ARBA00022670"/>
    </source>
</evidence>
<comment type="similarity">
    <text evidence="2">Belongs to the peptidase S16 family.</text>
</comment>
<feature type="active site" evidence="2">
    <location>
        <position position="703"/>
    </location>
</feature>
<dbReference type="InterPro" id="IPR041699">
    <property type="entry name" value="AAA_32"/>
</dbReference>
<dbReference type="SUPFAM" id="SSF54211">
    <property type="entry name" value="Ribosomal protein S5 domain 2-like"/>
    <property type="match status" value="1"/>
</dbReference>
<feature type="active site" evidence="2">
    <location>
        <position position="660"/>
    </location>
</feature>
<dbReference type="InterPro" id="IPR008269">
    <property type="entry name" value="Lon_proteolytic"/>
</dbReference>
<organism evidence="4 5">
    <name type="scientific">Hathewaya limosa</name>
    <name type="common">Clostridium limosum</name>
    <dbReference type="NCBI Taxonomy" id="1536"/>
    <lineage>
        <taxon>Bacteria</taxon>
        <taxon>Bacillati</taxon>
        <taxon>Bacillota</taxon>
        <taxon>Clostridia</taxon>
        <taxon>Eubacteriales</taxon>
        <taxon>Clostridiaceae</taxon>
        <taxon>Hathewaya</taxon>
    </lineage>
</organism>
<dbReference type="PRINTS" id="PR00830">
    <property type="entry name" value="ENDOLAPTASE"/>
</dbReference>
<dbReference type="GO" id="GO:0006508">
    <property type="term" value="P:proteolysis"/>
    <property type="evidence" value="ECO:0007669"/>
    <property type="project" value="UniProtKB-KW"/>
</dbReference>
<comment type="caution">
    <text evidence="4">The sequence shown here is derived from an EMBL/GenBank/DDBJ whole genome shotgun (WGS) entry which is preliminary data.</text>
</comment>
<dbReference type="RefSeq" id="WP_307355376.1">
    <property type="nucleotide sequence ID" value="NZ_BAAACJ010000032.1"/>
</dbReference>
<protein>
    <recommendedName>
        <fullName evidence="2">endopeptidase La</fullName>
        <ecNumber evidence="2">3.4.21.53</ecNumber>
    </recommendedName>
</protein>
<feature type="domain" description="Lon proteolytic" evidence="3">
    <location>
        <begin position="570"/>
        <end position="765"/>
    </location>
</feature>
<dbReference type="PANTHER" id="PTHR10046">
    <property type="entry name" value="ATP DEPENDENT LON PROTEASE FAMILY MEMBER"/>
    <property type="match status" value="1"/>
</dbReference>
<dbReference type="InterPro" id="IPR046844">
    <property type="entry name" value="Lon-like_helical"/>
</dbReference>
<reference evidence="4 5" key="1">
    <citation type="submission" date="2023-07" db="EMBL/GenBank/DDBJ databases">
        <title>Genomic Encyclopedia of Type Strains, Phase IV (KMG-IV): sequencing the most valuable type-strain genomes for metagenomic binning, comparative biology and taxonomic classification.</title>
        <authorList>
            <person name="Goeker M."/>
        </authorList>
    </citation>
    <scope>NUCLEOTIDE SEQUENCE [LARGE SCALE GENOMIC DNA]</scope>
    <source>
        <strain evidence="4 5">DSM 1400</strain>
    </source>
</reference>
<proteinExistence type="inferred from homology"/>
<keyword evidence="2" id="KW-0720">Serine protease</keyword>
<name>A0ABU0JQA5_HATLI</name>
<dbReference type="InterPro" id="IPR020568">
    <property type="entry name" value="Ribosomal_Su5_D2-typ_SF"/>
</dbReference>
<dbReference type="SUPFAM" id="SSF52540">
    <property type="entry name" value="P-loop containing nucleoside triphosphate hydrolases"/>
    <property type="match status" value="1"/>
</dbReference>
<dbReference type="InterPro" id="IPR014721">
    <property type="entry name" value="Ribsml_uS5_D2-typ_fold_subgr"/>
</dbReference>
<dbReference type="Gene3D" id="3.30.230.10">
    <property type="match status" value="1"/>
</dbReference>
<dbReference type="Gene3D" id="1.10.8.60">
    <property type="match status" value="1"/>
</dbReference>